<comment type="caution">
    <text evidence="1">The sequence shown here is derived from an EMBL/GenBank/DDBJ whole genome shotgun (WGS) entry which is preliminary data.</text>
</comment>
<accession>A0A4Y2AX89</accession>
<dbReference type="Proteomes" id="UP000499080">
    <property type="component" value="Unassembled WGS sequence"/>
</dbReference>
<evidence type="ECO:0000313" key="2">
    <source>
        <dbReference type="Proteomes" id="UP000499080"/>
    </source>
</evidence>
<sequence length="138" mass="16028">MHCSLGNFVVKQPLERRAKDVLLCKVSSTYDRVPFRLSRRTERRNSLSFSPKRETRFCNDAQGLNKCFDVECDPSEWRLFIDSSKTSLKAVLLPNGNSFTSLPLGHSVHLEENYNDSSMTLEEINYQEHRWMLVLNIS</sequence>
<dbReference type="OrthoDB" id="8063408at2759"/>
<dbReference type="AlphaFoldDB" id="A0A4Y2AX89"/>
<keyword evidence="2" id="KW-1185">Reference proteome</keyword>
<protein>
    <submittedName>
        <fullName evidence="1">Uncharacterized protein</fullName>
    </submittedName>
</protein>
<gene>
    <name evidence="1" type="ORF">AVEN_223861_1</name>
</gene>
<organism evidence="1 2">
    <name type="scientific">Araneus ventricosus</name>
    <name type="common">Orbweaver spider</name>
    <name type="synonym">Epeira ventricosa</name>
    <dbReference type="NCBI Taxonomy" id="182803"/>
    <lineage>
        <taxon>Eukaryota</taxon>
        <taxon>Metazoa</taxon>
        <taxon>Ecdysozoa</taxon>
        <taxon>Arthropoda</taxon>
        <taxon>Chelicerata</taxon>
        <taxon>Arachnida</taxon>
        <taxon>Araneae</taxon>
        <taxon>Araneomorphae</taxon>
        <taxon>Entelegynae</taxon>
        <taxon>Araneoidea</taxon>
        <taxon>Araneidae</taxon>
        <taxon>Araneus</taxon>
    </lineage>
</organism>
<name>A0A4Y2AX89_ARAVE</name>
<evidence type="ECO:0000313" key="1">
    <source>
        <dbReference type="EMBL" id="GBL84353.1"/>
    </source>
</evidence>
<dbReference type="EMBL" id="BGPR01081761">
    <property type="protein sequence ID" value="GBL84353.1"/>
    <property type="molecule type" value="Genomic_DNA"/>
</dbReference>
<dbReference type="PANTHER" id="PTHR46114">
    <property type="entry name" value="APPLE DOMAIN-CONTAINING PROTEIN"/>
    <property type="match status" value="1"/>
</dbReference>
<dbReference type="PANTHER" id="PTHR46114:SF1">
    <property type="entry name" value="ZAD DOMAIN-CONTAINING PROTEIN"/>
    <property type="match status" value="1"/>
</dbReference>
<reference evidence="1 2" key="1">
    <citation type="journal article" date="2019" name="Sci. Rep.">
        <title>Orb-weaving spider Araneus ventricosus genome elucidates the spidroin gene catalogue.</title>
        <authorList>
            <person name="Kono N."/>
            <person name="Nakamura H."/>
            <person name="Ohtoshi R."/>
            <person name="Moran D.A.P."/>
            <person name="Shinohara A."/>
            <person name="Yoshida Y."/>
            <person name="Fujiwara M."/>
            <person name="Mori M."/>
            <person name="Tomita M."/>
            <person name="Arakawa K."/>
        </authorList>
    </citation>
    <scope>NUCLEOTIDE SEQUENCE [LARGE SCALE GENOMIC DNA]</scope>
</reference>
<proteinExistence type="predicted"/>